<accession>A0A0F9UZ96</accession>
<comment type="caution">
    <text evidence="1">The sequence shown here is derived from an EMBL/GenBank/DDBJ whole genome shotgun (WGS) entry which is preliminary data.</text>
</comment>
<proteinExistence type="predicted"/>
<dbReference type="Pfam" id="PF06067">
    <property type="entry name" value="DUF932"/>
    <property type="match status" value="1"/>
</dbReference>
<gene>
    <name evidence="1" type="ORF">LCGC14_0547300</name>
</gene>
<evidence type="ECO:0000313" key="1">
    <source>
        <dbReference type="EMBL" id="KKN58928.1"/>
    </source>
</evidence>
<dbReference type="InterPro" id="IPR017686">
    <property type="entry name" value="Phg/plasmid-like_prot"/>
</dbReference>
<name>A0A0F9UZ96_9ZZZZ</name>
<dbReference type="EMBL" id="LAZR01000745">
    <property type="protein sequence ID" value="KKN58928.1"/>
    <property type="molecule type" value="Genomic_DNA"/>
</dbReference>
<dbReference type="AlphaFoldDB" id="A0A0F9UZ96"/>
<organism evidence="1">
    <name type="scientific">marine sediment metagenome</name>
    <dbReference type="NCBI Taxonomy" id="412755"/>
    <lineage>
        <taxon>unclassified sequences</taxon>
        <taxon>metagenomes</taxon>
        <taxon>ecological metagenomes</taxon>
    </lineage>
</organism>
<dbReference type="NCBIfam" id="TIGR03299">
    <property type="entry name" value="LGT_TIGR03299"/>
    <property type="match status" value="1"/>
</dbReference>
<sequence>MAHELSKRADGTFRMAYRYRTDSDQPWHDNQTKCLRWDNDPDLEQVKIDLEANVPIELKPCYDEHGRILEGMQRTWRPRLDINGNPVLDLEGRATATFECFVGPDYTPVQDFECVDWLKPWVDAGTCTVETGGAIFGGSRFWMLAKLTRDPIDIVKDDAIEQYVLVFNGHDGKLAFRAFPTTVRAVCSNTVNLAMQSHLAKRFRAKHRKLVHMKANEIRDEVGEMQGLLIENASRFQKLAAVDVQSEKHLQAYFQQVLAEKVDVDKEVNKESLRPLGSMMRLFDEGIGSDMVGKDTWWMAFNAVTQFVTHMRGRNSDSRLDNMVTGVGASLTDRALKLGLDAAQGSLKLAA</sequence>
<protein>
    <submittedName>
        <fullName evidence="1">Uncharacterized protein</fullName>
    </submittedName>
</protein>
<dbReference type="InterPro" id="IPR026325">
    <property type="entry name" value="DUF932"/>
</dbReference>
<reference evidence="1" key="1">
    <citation type="journal article" date="2015" name="Nature">
        <title>Complex archaea that bridge the gap between prokaryotes and eukaryotes.</title>
        <authorList>
            <person name="Spang A."/>
            <person name="Saw J.H."/>
            <person name="Jorgensen S.L."/>
            <person name="Zaremba-Niedzwiedzka K."/>
            <person name="Martijn J."/>
            <person name="Lind A.E."/>
            <person name="van Eijk R."/>
            <person name="Schleper C."/>
            <person name="Guy L."/>
            <person name="Ettema T.J."/>
        </authorList>
    </citation>
    <scope>NUCLEOTIDE SEQUENCE</scope>
</reference>